<comment type="caution">
    <text evidence="1">The sequence shown here is derived from an EMBL/GenBank/DDBJ whole genome shotgun (WGS) entry which is preliminary data.</text>
</comment>
<gene>
    <name evidence="1" type="ORF">GCA01S_013_00170</name>
</gene>
<keyword evidence="2" id="KW-1185">Reference proteome</keyword>
<dbReference type="AlphaFoldDB" id="A0A023DDN5"/>
<proteinExistence type="predicted"/>
<organism evidence="1 2">
    <name type="scientific">Parageobacillus caldoxylosilyticus NBRC 107762</name>
    <dbReference type="NCBI Taxonomy" id="1220594"/>
    <lineage>
        <taxon>Bacteria</taxon>
        <taxon>Bacillati</taxon>
        <taxon>Bacillota</taxon>
        <taxon>Bacilli</taxon>
        <taxon>Bacillales</taxon>
        <taxon>Anoxybacillaceae</taxon>
        <taxon>Saccharococcus</taxon>
    </lineage>
</organism>
<dbReference type="RefSeq" id="WP_042407843.1">
    <property type="nucleotide sequence ID" value="NZ_BAWO01000013.1"/>
</dbReference>
<dbReference type="EMBL" id="BAWO01000013">
    <property type="protein sequence ID" value="GAJ39136.1"/>
    <property type="molecule type" value="Genomic_DNA"/>
</dbReference>
<reference evidence="1 2" key="1">
    <citation type="submission" date="2014-04" db="EMBL/GenBank/DDBJ databases">
        <title>Whole genome shotgun sequence of Geobacillus caldoxylosilyticus NBRC 107762.</title>
        <authorList>
            <person name="Hosoyama A."/>
            <person name="Hosoyama Y."/>
            <person name="Katano-Makiyama Y."/>
            <person name="Tsuchikane K."/>
            <person name="Ohji S."/>
            <person name="Ichikawa N."/>
            <person name="Yamazoe A."/>
            <person name="Fujita N."/>
        </authorList>
    </citation>
    <scope>NUCLEOTIDE SEQUENCE [LARGE SCALE GENOMIC DNA]</scope>
    <source>
        <strain evidence="1 2">NBRC 107762</strain>
    </source>
</reference>
<dbReference type="Proteomes" id="UP000023561">
    <property type="component" value="Unassembled WGS sequence"/>
</dbReference>
<sequence>MEINKRNCQHAIIDGIEIDTKSLYEAASPAQEKMFAAALQMVQLLKTLIAEKDEQLNAVK</sequence>
<dbReference type="OrthoDB" id="2489132at2"/>
<evidence type="ECO:0000313" key="2">
    <source>
        <dbReference type="Proteomes" id="UP000023561"/>
    </source>
</evidence>
<accession>A0A023DDN5</accession>
<name>A0A023DDN5_9BACL</name>
<evidence type="ECO:0000313" key="1">
    <source>
        <dbReference type="EMBL" id="GAJ39136.1"/>
    </source>
</evidence>
<protein>
    <submittedName>
        <fullName evidence="1">Uncharacterized protein</fullName>
    </submittedName>
</protein>